<gene>
    <name evidence="3" type="ORF">D0Z08_11050</name>
</gene>
<evidence type="ECO:0000313" key="3">
    <source>
        <dbReference type="EMBL" id="RHW27191.1"/>
    </source>
</evidence>
<proteinExistence type="predicted"/>
<dbReference type="InterPro" id="IPR028994">
    <property type="entry name" value="Integrin_alpha_N"/>
</dbReference>
<reference evidence="3 4" key="1">
    <citation type="submission" date="2018-09" db="EMBL/GenBank/DDBJ databases">
        <title>Genome sequencing of Nocardioides immobilis CCTCC AB 2017083 for comparison to Nocardioides silvaticus.</title>
        <authorList>
            <person name="Li C."/>
            <person name="Wang G."/>
        </authorList>
    </citation>
    <scope>NUCLEOTIDE SEQUENCE [LARGE SCALE GENOMIC DNA]</scope>
    <source>
        <strain evidence="3 4">CCTCC AB 2017083</strain>
    </source>
</reference>
<dbReference type="Gene3D" id="2.40.128.340">
    <property type="match status" value="1"/>
</dbReference>
<protein>
    <submittedName>
        <fullName evidence="3">VCBS repeat-containing protein</fullName>
    </submittedName>
</protein>
<feature type="region of interest" description="Disordered" evidence="2">
    <location>
        <begin position="16"/>
        <end position="52"/>
    </location>
</feature>
<sequence length="378" mass="40752">MVIASVVTLLVVQPWSDDDKDSASKGGGEETTEPTETTTTTEGGAVRGDINGDGLGDVVGRFYDETENRLTLTNADGSFEMAQEPVQQEETLVVADFDGDGGSDIASWFNANGTLQFDVEDSELGQTQDFDLWFKVQGIKAVFGDFDGDGLTDIAAYGQRHRSQVAVWVMRNSGEGFEEPAMWAALPNASYGSTQLIVGDYNGDGADDALAVVPDEPLVRGDFDDYYWYGDFGVVPLIADGPSFDIGGIGPVEEALYDEEYTVGDFDGDGTDTLVTDNYYEDTFVLYEYDGTTMRPTGDTVQYGVAGDGVLDAVTAVDLNGDQLDDLVFTSVDIDDYSFFGVWSAVADAEGGIDTPTKWADLPDCSGDYCQVDYYPTQ</sequence>
<evidence type="ECO:0000256" key="1">
    <source>
        <dbReference type="ARBA" id="ARBA00022729"/>
    </source>
</evidence>
<accession>A0A417Y3Q0</accession>
<keyword evidence="1" id="KW-0732">Signal</keyword>
<keyword evidence="4" id="KW-1185">Reference proteome</keyword>
<organism evidence="3 4">
    <name type="scientific">Nocardioides immobilis</name>
    <dbReference type="NCBI Taxonomy" id="2049295"/>
    <lineage>
        <taxon>Bacteria</taxon>
        <taxon>Bacillati</taxon>
        <taxon>Actinomycetota</taxon>
        <taxon>Actinomycetes</taxon>
        <taxon>Propionibacteriales</taxon>
        <taxon>Nocardioidaceae</taxon>
        <taxon>Nocardioides</taxon>
    </lineage>
</organism>
<dbReference type="Proteomes" id="UP000283644">
    <property type="component" value="Unassembled WGS sequence"/>
</dbReference>
<dbReference type="Pfam" id="PF13517">
    <property type="entry name" value="FG-GAP_3"/>
    <property type="match status" value="2"/>
</dbReference>
<comment type="caution">
    <text evidence="3">The sequence shown here is derived from an EMBL/GenBank/DDBJ whole genome shotgun (WGS) entry which is preliminary data.</text>
</comment>
<name>A0A417Y3Q0_9ACTN</name>
<evidence type="ECO:0000256" key="2">
    <source>
        <dbReference type="SAM" id="MobiDB-lite"/>
    </source>
</evidence>
<dbReference type="InterPro" id="IPR013517">
    <property type="entry name" value="FG-GAP"/>
</dbReference>
<dbReference type="PANTHER" id="PTHR46580">
    <property type="entry name" value="SENSOR KINASE-RELATED"/>
    <property type="match status" value="1"/>
</dbReference>
<feature type="compositionally biased region" description="Low complexity" evidence="2">
    <location>
        <begin position="34"/>
        <end position="44"/>
    </location>
</feature>
<dbReference type="SUPFAM" id="SSF69318">
    <property type="entry name" value="Integrin alpha N-terminal domain"/>
    <property type="match status" value="1"/>
</dbReference>
<evidence type="ECO:0000313" key="4">
    <source>
        <dbReference type="Proteomes" id="UP000283644"/>
    </source>
</evidence>
<dbReference type="EMBL" id="QXGH01000014">
    <property type="protein sequence ID" value="RHW27191.1"/>
    <property type="molecule type" value="Genomic_DNA"/>
</dbReference>
<dbReference type="AlphaFoldDB" id="A0A417Y3Q0"/>